<dbReference type="Pfam" id="PF02033">
    <property type="entry name" value="RBFA"/>
    <property type="match status" value="1"/>
</dbReference>
<keyword evidence="1" id="KW-1185">Reference proteome</keyword>
<dbReference type="InterPro" id="IPR023799">
    <property type="entry name" value="RbfA_dom_sf"/>
</dbReference>
<dbReference type="InterPro" id="IPR039212">
    <property type="entry name" value="RBFA_mitochondrial"/>
</dbReference>
<reference evidence="2" key="1">
    <citation type="submission" date="2025-08" db="UniProtKB">
        <authorList>
            <consortium name="RefSeq"/>
        </authorList>
    </citation>
    <scope>IDENTIFICATION</scope>
    <source>
        <tissue evidence="2">Whole body</tissue>
    </source>
</reference>
<dbReference type="Gene3D" id="3.30.300.20">
    <property type="match status" value="1"/>
</dbReference>
<dbReference type="PANTHER" id="PTHR14725:SF0">
    <property type="entry name" value="RIBOSOME-BINDING FACTOR A, MITOCHONDRIAL-RELATED"/>
    <property type="match status" value="1"/>
</dbReference>
<sequence length="247" mass="28831">MYKNYAIRQSKIMNKFLKQNESKRKWYKNNPPAELDFHSSLLKEKKPSVHAQRRMVVLNKLFMKNITDLMSTCEAASELSERGVEITNVSISSDYKSLNVYWTLEKVDDDKNWPTTIEEVLQKNSYMLRHELSQMHIISNVPIICFVKDKIISNAREVESRLASLDLDQDYIESKEKTKQLDITNDNETDQSDNSFQITLPEMRHDVLGLDHHRIMSKDVLESHSELKGQPLSAFLNNEDISKENHN</sequence>
<proteinExistence type="predicted"/>
<organism evidence="1 2">
    <name type="scientific">Polistes dominula</name>
    <name type="common">European paper wasp</name>
    <name type="synonym">Vespa dominula</name>
    <dbReference type="NCBI Taxonomy" id="743375"/>
    <lineage>
        <taxon>Eukaryota</taxon>
        <taxon>Metazoa</taxon>
        <taxon>Ecdysozoa</taxon>
        <taxon>Arthropoda</taxon>
        <taxon>Hexapoda</taxon>
        <taxon>Insecta</taxon>
        <taxon>Pterygota</taxon>
        <taxon>Neoptera</taxon>
        <taxon>Endopterygota</taxon>
        <taxon>Hymenoptera</taxon>
        <taxon>Apocrita</taxon>
        <taxon>Aculeata</taxon>
        <taxon>Vespoidea</taxon>
        <taxon>Vespidae</taxon>
        <taxon>Polistinae</taxon>
        <taxon>Polistini</taxon>
        <taxon>Polistes</taxon>
    </lineage>
</organism>
<dbReference type="InterPro" id="IPR000238">
    <property type="entry name" value="RbfA"/>
</dbReference>
<dbReference type="GeneID" id="107073543"/>
<dbReference type="PANTHER" id="PTHR14725">
    <property type="entry name" value="RIBOSOME-BINDING FACTOR A, MITOCHONDRIAL-RELATED"/>
    <property type="match status" value="1"/>
</dbReference>
<dbReference type="SUPFAM" id="SSF89919">
    <property type="entry name" value="Ribosome-binding factor A, RbfA"/>
    <property type="match status" value="1"/>
</dbReference>
<evidence type="ECO:0000313" key="1">
    <source>
        <dbReference type="Proteomes" id="UP000694924"/>
    </source>
</evidence>
<protein>
    <submittedName>
        <fullName evidence="2">Ribosome-binding factor A, mitochondrial</fullName>
    </submittedName>
</protein>
<evidence type="ECO:0000313" key="2">
    <source>
        <dbReference type="RefSeq" id="XP_015189950.1"/>
    </source>
</evidence>
<dbReference type="InterPro" id="IPR015946">
    <property type="entry name" value="KH_dom-like_a/b"/>
</dbReference>
<dbReference type="RefSeq" id="XP_015189950.1">
    <property type="nucleotide sequence ID" value="XM_015334464.1"/>
</dbReference>
<name>A0ABM1JBW2_POLDO</name>
<gene>
    <name evidence="2" type="primary">LOC107073543</name>
</gene>
<accession>A0ABM1JBW2</accession>
<dbReference type="Proteomes" id="UP000694924">
    <property type="component" value="Unplaced"/>
</dbReference>